<dbReference type="Proteomes" id="UP000325797">
    <property type="component" value="Chromosome"/>
</dbReference>
<protein>
    <submittedName>
        <fullName evidence="3">Universal stress protein</fullName>
    </submittedName>
</protein>
<gene>
    <name evidence="3" type="ORF">FRZ61_52230</name>
</gene>
<proteinExistence type="predicted"/>
<dbReference type="Pfam" id="PF00582">
    <property type="entry name" value="Usp"/>
    <property type="match status" value="1"/>
</dbReference>
<dbReference type="AlphaFoldDB" id="A0A5J6NB97"/>
<evidence type="ECO:0000259" key="2">
    <source>
        <dbReference type="Pfam" id="PF00582"/>
    </source>
</evidence>
<dbReference type="OrthoDB" id="9813682at2"/>
<feature type="region of interest" description="Disordered" evidence="1">
    <location>
        <begin position="1"/>
        <end position="25"/>
    </location>
</feature>
<feature type="compositionally biased region" description="Pro residues" evidence="1">
    <location>
        <begin position="1"/>
        <end position="11"/>
    </location>
</feature>
<evidence type="ECO:0000256" key="1">
    <source>
        <dbReference type="SAM" id="MobiDB-lite"/>
    </source>
</evidence>
<reference evidence="3 4" key="1">
    <citation type="submission" date="2019-08" db="EMBL/GenBank/DDBJ databases">
        <title>Hyperibacter terrae gen. nov., sp. nov. and Hyperibacter viscosus sp. nov., two new members in the family Rhodospirillaceae isolated from the rhizosphere of Hypericum perforatum.</title>
        <authorList>
            <person name="Noviana Z."/>
        </authorList>
    </citation>
    <scope>NUCLEOTIDE SEQUENCE [LARGE SCALE GENOMIC DNA]</scope>
    <source>
        <strain evidence="3 4">R5959</strain>
    </source>
</reference>
<keyword evidence="4" id="KW-1185">Reference proteome</keyword>
<dbReference type="Gene3D" id="3.40.50.12370">
    <property type="match status" value="1"/>
</dbReference>
<organism evidence="3 4">
    <name type="scientific">Hypericibacter adhaerens</name>
    <dbReference type="NCBI Taxonomy" id="2602016"/>
    <lineage>
        <taxon>Bacteria</taxon>
        <taxon>Pseudomonadati</taxon>
        <taxon>Pseudomonadota</taxon>
        <taxon>Alphaproteobacteria</taxon>
        <taxon>Rhodospirillales</taxon>
        <taxon>Dongiaceae</taxon>
        <taxon>Hypericibacter</taxon>
    </lineage>
</organism>
<dbReference type="InterPro" id="IPR006016">
    <property type="entry name" value="UspA"/>
</dbReference>
<evidence type="ECO:0000313" key="3">
    <source>
        <dbReference type="EMBL" id="QEX25276.1"/>
    </source>
</evidence>
<sequence length="182" mass="19391">MCPATEPPAKPPSTETASADTAATEAPRTQARVFLVVVDESPELKVALLYACRRAQKTGGRVALLHVAETGDFQQFFGVGKVMAQETRQAAEALMQKMAAEVYRLSGAMPVLYLREGDRRDELIKLINEEPSISILVLGASTSSKGPGPLVSALSGKFVGKLRVPLTIVPGNLSDQDIQSIA</sequence>
<feature type="compositionally biased region" description="Low complexity" evidence="1">
    <location>
        <begin position="13"/>
        <end position="25"/>
    </location>
</feature>
<name>A0A5J6NB97_9PROT</name>
<dbReference type="CDD" id="cd00293">
    <property type="entry name" value="USP-like"/>
    <property type="match status" value="1"/>
</dbReference>
<feature type="domain" description="UspA" evidence="2">
    <location>
        <begin position="33"/>
        <end position="170"/>
    </location>
</feature>
<evidence type="ECO:0000313" key="4">
    <source>
        <dbReference type="Proteomes" id="UP000325797"/>
    </source>
</evidence>
<dbReference type="SUPFAM" id="SSF52402">
    <property type="entry name" value="Adenine nucleotide alpha hydrolases-like"/>
    <property type="match status" value="1"/>
</dbReference>
<accession>A0A5J6NB97</accession>
<dbReference type="EMBL" id="CP042582">
    <property type="protein sequence ID" value="QEX25276.1"/>
    <property type="molecule type" value="Genomic_DNA"/>
</dbReference>
<dbReference type="KEGG" id="hadh:FRZ61_52230"/>
<dbReference type="RefSeq" id="WP_151120546.1">
    <property type="nucleotide sequence ID" value="NZ_CP042582.1"/>
</dbReference>